<name>A8MBJ3_CALMQ</name>
<evidence type="ECO:0000256" key="1">
    <source>
        <dbReference type="SAM" id="Phobius"/>
    </source>
</evidence>
<protein>
    <submittedName>
        <fullName evidence="2">Uncharacterized protein</fullName>
    </submittedName>
</protein>
<dbReference type="HOGENOM" id="CLU_992559_0_0_2"/>
<dbReference type="AlphaFoldDB" id="A8MBJ3"/>
<keyword evidence="1" id="KW-0472">Membrane</keyword>
<dbReference type="STRING" id="397948.Cmaq_1909"/>
<dbReference type="GeneID" id="5708476"/>
<keyword evidence="1" id="KW-1133">Transmembrane helix</keyword>
<evidence type="ECO:0000313" key="3">
    <source>
        <dbReference type="Proteomes" id="UP000001137"/>
    </source>
</evidence>
<dbReference type="Proteomes" id="UP000001137">
    <property type="component" value="Chromosome"/>
</dbReference>
<gene>
    <name evidence="2" type="ordered locus">Cmaq_1909</name>
</gene>
<feature type="transmembrane region" description="Helical" evidence="1">
    <location>
        <begin position="172"/>
        <end position="191"/>
    </location>
</feature>
<feature type="transmembrane region" description="Helical" evidence="1">
    <location>
        <begin position="133"/>
        <end position="152"/>
    </location>
</feature>
<feature type="transmembrane region" description="Helical" evidence="1">
    <location>
        <begin position="274"/>
        <end position="290"/>
    </location>
</feature>
<reference evidence="2 3" key="1">
    <citation type="submission" date="2007-10" db="EMBL/GenBank/DDBJ databases">
        <title>Complete sequence of Caldivirga maquilingensis IC-167.</title>
        <authorList>
            <consortium name="US DOE Joint Genome Institute"/>
            <person name="Copeland A."/>
            <person name="Lucas S."/>
            <person name="Lapidus A."/>
            <person name="Barry K."/>
            <person name="Glavina del Rio T."/>
            <person name="Dalin E."/>
            <person name="Tice H."/>
            <person name="Pitluck S."/>
            <person name="Saunders E."/>
            <person name="Brettin T."/>
            <person name="Bruce D."/>
            <person name="Detter J.C."/>
            <person name="Han C."/>
            <person name="Schmutz J."/>
            <person name="Larimer F."/>
            <person name="Land M."/>
            <person name="Hauser L."/>
            <person name="Kyrpides N."/>
            <person name="Ivanova N."/>
            <person name="Biddle J.F."/>
            <person name="Zhang Z."/>
            <person name="Fitz-Gibbon S.T."/>
            <person name="Lowe T.M."/>
            <person name="Saltikov C."/>
            <person name="House C.H."/>
            <person name="Richardson P."/>
        </authorList>
    </citation>
    <scope>NUCLEOTIDE SEQUENCE [LARGE SCALE GENOMIC DNA]</scope>
    <source>
        <strain evidence="3">ATCC 700844 / DSM 13496 / JCM 10307 / IC-167</strain>
    </source>
</reference>
<dbReference type="RefSeq" id="WP_012186945.1">
    <property type="nucleotide sequence ID" value="NC_009954.1"/>
</dbReference>
<feature type="transmembrane region" description="Helical" evidence="1">
    <location>
        <begin position="246"/>
        <end position="267"/>
    </location>
</feature>
<dbReference type="eggNOG" id="arCOG07426">
    <property type="taxonomic scope" value="Archaea"/>
</dbReference>
<feature type="transmembrane region" description="Helical" evidence="1">
    <location>
        <begin position="203"/>
        <end position="226"/>
    </location>
</feature>
<dbReference type="OrthoDB" id="28551at2157"/>
<feature type="transmembrane region" description="Helical" evidence="1">
    <location>
        <begin position="42"/>
        <end position="66"/>
    </location>
</feature>
<proteinExistence type="predicted"/>
<feature type="transmembrane region" description="Helical" evidence="1">
    <location>
        <begin position="12"/>
        <end position="30"/>
    </location>
</feature>
<feature type="transmembrane region" description="Helical" evidence="1">
    <location>
        <begin position="103"/>
        <end position="126"/>
    </location>
</feature>
<keyword evidence="1" id="KW-0812">Transmembrane</keyword>
<sequence length="318" mass="35033">MSELNIKYYDTLLSIFLGFFIAQFALRQFLQPIIPFTPAPANVLNTMGLAGTFSVAALSVIIPFLIYEFKVPIPLKTLYLIVIITALWGGVLLSYIYPSYYLTWPWIILSIILWGLTIMSIILAITSLRAIELTLLAPVILLQLTSLVSYILNLVTEYYLIPVMVPSTALVYPTLLLIIIGALTLTALALIEVKVNKWSITGYVLAIIASASISLPLYQLTVNSFFMQHIMDMVFAMGFGVLAPPASVPLMSIILGLYVFAVLALIINGAFHRRYLYLAALAVTYVSTALTPHVLSIYFASVIASSLAVNHMGRVKLT</sequence>
<feature type="transmembrane region" description="Helical" evidence="1">
    <location>
        <begin position="78"/>
        <end position="97"/>
    </location>
</feature>
<dbReference type="KEGG" id="cma:Cmaq_1909"/>
<organism evidence="2 3">
    <name type="scientific">Caldivirga maquilingensis (strain ATCC 700844 / DSM 13496 / JCM 10307 / IC-167)</name>
    <dbReference type="NCBI Taxonomy" id="397948"/>
    <lineage>
        <taxon>Archaea</taxon>
        <taxon>Thermoproteota</taxon>
        <taxon>Thermoprotei</taxon>
        <taxon>Thermoproteales</taxon>
        <taxon>Thermoproteaceae</taxon>
        <taxon>Caldivirga</taxon>
    </lineage>
</organism>
<keyword evidence="3" id="KW-1185">Reference proteome</keyword>
<dbReference type="EMBL" id="CP000852">
    <property type="protein sequence ID" value="ABW02726.1"/>
    <property type="molecule type" value="Genomic_DNA"/>
</dbReference>
<evidence type="ECO:0000313" key="2">
    <source>
        <dbReference type="EMBL" id="ABW02726.1"/>
    </source>
</evidence>
<accession>A8MBJ3</accession>